<gene>
    <name evidence="1" type="ORF">F5148DRAFT_1274172</name>
</gene>
<dbReference type="Proteomes" id="UP001207468">
    <property type="component" value="Unassembled WGS sequence"/>
</dbReference>
<proteinExistence type="predicted"/>
<dbReference type="EMBL" id="JAGFNK010000020">
    <property type="protein sequence ID" value="KAI9511530.1"/>
    <property type="molecule type" value="Genomic_DNA"/>
</dbReference>
<accession>A0ACC0UJM8</accession>
<evidence type="ECO:0000313" key="2">
    <source>
        <dbReference type="Proteomes" id="UP001207468"/>
    </source>
</evidence>
<reference evidence="1" key="1">
    <citation type="submission" date="2021-03" db="EMBL/GenBank/DDBJ databases">
        <title>Evolutionary priming and transition to the ectomycorrhizal habit in an iconic lineage of mushroom-forming fungi: is preadaptation a requirement?</title>
        <authorList>
            <consortium name="DOE Joint Genome Institute"/>
            <person name="Looney B.P."/>
            <person name="Miyauchi S."/>
            <person name="Morin E."/>
            <person name="Drula E."/>
            <person name="Courty P.E."/>
            <person name="Chicoki N."/>
            <person name="Fauchery L."/>
            <person name="Kohler A."/>
            <person name="Kuo A."/>
            <person name="LaButti K."/>
            <person name="Pangilinan J."/>
            <person name="Lipzen A."/>
            <person name="Riley R."/>
            <person name="Andreopoulos W."/>
            <person name="He G."/>
            <person name="Johnson J."/>
            <person name="Barry K.W."/>
            <person name="Grigoriev I.V."/>
            <person name="Nagy L."/>
            <person name="Hibbett D."/>
            <person name="Henrissat B."/>
            <person name="Matheny P.B."/>
            <person name="Labbe J."/>
            <person name="Martin A.F."/>
        </authorList>
    </citation>
    <scope>NUCLEOTIDE SEQUENCE</scope>
    <source>
        <strain evidence="1">BPL698</strain>
    </source>
</reference>
<keyword evidence="2" id="KW-1185">Reference proteome</keyword>
<sequence length="455" mass="49953">MASSTRQDWSDEDEDNNITQIETSVFLGIPDGPVESASDLNDAAVSRIGGLPTLLSRQVPFDSSRCQRCKNPMELLVQLWAPFENSPYDRVAYVWGCARSGCQRKSGSIRAWRGLRYNEKYASTLERKLAGKRYSERAPTAPLEGDKFSHQDVNPFAMSSTELARAPPSSLGSDVFNSVTPLGSDDAITSQDSMHDEDSTQSDDDNVSSSSSASSVVVALACATLADSSWQSAPSYRPQYLSTAGEYLPPSNKTPEDPTAGIVDDGAFNQEGRSWAAEKYENSMHTDHVFDRFNERTAHEPQQCVRYDLGGIPIPFASDDLYKQLFPFLPEKSGLTTITTAALNAQHPPPKRGYDAGTIPSCSHCGSRRIFEYQLMPNLINLLGKDSSTGGEAIATTDEQRKESVKQLLNGGPNVRGMEWGTILVFCCEKDCYPGGDKEKQGTWAEEVVLVHWDD</sequence>
<evidence type="ECO:0000313" key="1">
    <source>
        <dbReference type="EMBL" id="KAI9511530.1"/>
    </source>
</evidence>
<protein>
    <submittedName>
        <fullName evidence="1">Programmed cell death protein 2</fullName>
    </submittedName>
</protein>
<organism evidence="1 2">
    <name type="scientific">Russula earlei</name>
    <dbReference type="NCBI Taxonomy" id="71964"/>
    <lineage>
        <taxon>Eukaryota</taxon>
        <taxon>Fungi</taxon>
        <taxon>Dikarya</taxon>
        <taxon>Basidiomycota</taxon>
        <taxon>Agaricomycotina</taxon>
        <taxon>Agaricomycetes</taxon>
        <taxon>Russulales</taxon>
        <taxon>Russulaceae</taxon>
        <taxon>Russula</taxon>
    </lineage>
</organism>
<comment type="caution">
    <text evidence="1">The sequence shown here is derived from an EMBL/GenBank/DDBJ whole genome shotgun (WGS) entry which is preliminary data.</text>
</comment>
<name>A0ACC0UJM8_9AGAM</name>